<evidence type="ECO:0000313" key="18">
    <source>
        <dbReference type="Proteomes" id="UP000000311"/>
    </source>
</evidence>
<dbReference type="PANTHER" id="PTHR10762">
    <property type="entry name" value="DIPHTHAMIDE BIOSYNTHESIS PROTEIN"/>
    <property type="match status" value="1"/>
</dbReference>
<feature type="compositionally biased region" description="Polar residues" evidence="15">
    <location>
        <begin position="541"/>
        <end position="563"/>
    </location>
</feature>
<comment type="catalytic activity">
    <reaction evidence="14">
        <text>L-histidyl-[translation elongation factor 2] + S-adenosyl-L-methionine = 2-[(3S)-amino-3-carboxypropyl]-L-histidyl-[translation elongation factor 2] + S-methyl-5'-thioadenosine + H(+)</text>
        <dbReference type="Rhea" id="RHEA:36783"/>
        <dbReference type="Rhea" id="RHEA-COMP:9748"/>
        <dbReference type="Rhea" id="RHEA-COMP:9749"/>
        <dbReference type="ChEBI" id="CHEBI:15378"/>
        <dbReference type="ChEBI" id="CHEBI:17509"/>
        <dbReference type="ChEBI" id="CHEBI:29979"/>
        <dbReference type="ChEBI" id="CHEBI:59789"/>
        <dbReference type="ChEBI" id="CHEBI:73995"/>
        <dbReference type="EC" id="2.5.1.108"/>
    </reaction>
</comment>
<feature type="region of interest" description="Disordered" evidence="15">
    <location>
        <begin position="433"/>
        <end position="472"/>
    </location>
</feature>
<sequence length="598" mass="67533">MTECDSVVVIKAKPVRKVFKAPMKTSKIPEQLLNDPLLNSAIAALPSNYNFEIHKTIWRIKEAKAKRVVLQMPEGLLMYATTIADIIEDFTEAETVIMADVTYGACCVDDYTTRALDADFLIHYGHSCLIPVDQTADIKVLYVFVNIKIDIAHCVDCLQASLPVTTKLALISTIQFVTTVQAVALELRREGYEVSVPQSKPLSPGEILGCTAPQVHCADAIIYIGDGRFHLEAAMIANPKLKAFKYDPYAKKLTEEFYDHERMLKIRYEAIQCAAKTDKYALILGTLGRQGNPNVLKTLQNRIDTLGKENVVILLSEIFPDKIKLFKGIDAFIQVACPRLSIDWGVAFEKPFLTPYEGAVALRMAEFDIERPYPMDFYATISLGPWTANHKESELEKTDACCVINQQSSPQNIRKKRKEYIMRSKVTNENTWETKWSTESSQSGRGVRRAARKTESSGLKLSKPPRGNTARERTLRRLESNERERMRMHSLNDAFQSLREVIPHVTKERRLSKIETLTLAKNYIVALTGVICAMRSEEDQQTSGSEIQDASNSEQRLESTTVRMNIPIASRSCASETQNFYQSKHSRWENDQDNVTGL</sequence>
<dbReference type="SUPFAM" id="SSF47459">
    <property type="entry name" value="HLH, helix-loop-helix DNA-binding domain"/>
    <property type="match status" value="1"/>
</dbReference>
<comment type="similarity">
    <text evidence="3">Belongs to the DPH1/DPH2 family. DPH1 subfamily.</text>
</comment>
<feature type="region of interest" description="Disordered" evidence="15">
    <location>
        <begin position="538"/>
        <end position="563"/>
    </location>
</feature>
<dbReference type="Gene3D" id="4.10.280.10">
    <property type="entry name" value="Helix-loop-helix DNA-binding domain"/>
    <property type="match status" value="1"/>
</dbReference>
<evidence type="ECO:0000256" key="10">
    <source>
        <dbReference type="ARBA" id="ARBA00023014"/>
    </source>
</evidence>
<accession>E2AZQ1</accession>
<name>E2AZQ1_CAMFO</name>
<dbReference type="Proteomes" id="UP000000311">
    <property type="component" value="Unassembled WGS sequence"/>
</dbReference>
<evidence type="ECO:0000259" key="16">
    <source>
        <dbReference type="PROSITE" id="PS50888"/>
    </source>
</evidence>
<evidence type="ECO:0000256" key="13">
    <source>
        <dbReference type="ARBA" id="ARBA00032789"/>
    </source>
</evidence>
<dbReference type="FunCoup" id="E2AZQ1">
    <property type="interactions" value="1347"/>
</dbReference>
<dbReference type="InterPro" id="IPR022428">
    <property type="entry name" value="Dph2_arc"/>
</dbReference>
<evidence type="ECO:0000256" key="6">
    <source>
        <dbReference type="ARBA" id="ARBA00022679"/>
    </source>
</evidence>
<dbReference type="InterPro" id="IPR042265">
    <property type="entry name" value="DPH1/DPH2_3"/>
</dbReference>
<evidence type="ECO:0000256" key="2">
    <source>
        <dbReference type="ARBA" id="ARBA00005156"/>
    </source>
</evidence>
<proteinExistence type="inferred from homology"/>
<dbReference type="STRING" id="104421.E2AZQ1"/>
<dbReference type="OrthoDB" id="10039134at2759"/>
<evidence type="ECO:0000256" key="14">
    <source>
        <dbReference type="ARBA" id="ARBA00048403"/>
    </source>
</evidence>
<evidence type="ECO:0000256" key="5">
    <source>
        <dbReference type="ARBA" id="ARBA00021915"/>
    </source>
</evidence>
<dbReference type="GO" id="GO:0046872">
    <property type="term" value="F:metal ion binding"/>
    <property type="evidence" value="ECO:0007669"/>
    <property type="project" value="UniProtKB-KW"/>
</dbReference>
<protein>
    <recommendedName>
        <fullName evidence="5">2-(3-amino-3-carboxypropyl)histidine synthase subunit 1</fullName>
        <ecNumber evidence="4">2.5.1.108</ecNumber>
    </recommendedName>
    <alternativeName>
        <fullName evidence="12">Diphthamide biosynthesis protein 1</fullName>
    </alternativeName>
    <alternativeName>
        <fullName evidence="13">Diphtheria toxin resistance protein 1</fullName>
    </alternativeName>
    <alternativeName>
        <fullName evidence="11">S-adenosyl-L-methionine:L-histidine 3-amino-3-carboxypropyltransferase 1</fullName>
    </alternativeName>
</protein>
<dbReference type="InParanoid" id="E2AZQ1"/>
<dbReference type="FunFam" id="3.40.50.11860:FF:000002">
    <property type="entry name" value="2-(3-amino-3-carboxypropyl)histidine synthase subunit 1"/>
    <property type="match status" value="1"/>
</dbReference>
<keyword evidence="6" id="KW-0808">Transferase</keyword>
<reference evidence="17 18" key="1">
    <citation type="journal article" date="2010" name="Science">
        <title>Genomic comparison of the ants Camponotus floridanus and Harpegnathos saltator.</title>
        <authorList>
            <person name="Bonasio R."/>
            <person name="Zhang G."/>
            <person name="Ye C."/>
            <person name="Mutti N.S."/>
            <person name="Fang X."/>
            <person name="Qin N."/>
            <person name="Donahue G."/>
            <person name="Yang P."/>
            <person name="Li Q."/>
            <person name="Li C."/>
            <person name="Zhang P."/>
            <person name="Huang Z."/>
            <person name="Berger S.L."/>
            <person name="Reinberg D."/>
            <person name="Wang J."/>
            <person name="Liebig J."/>
        </authorList>
    </citation>
    <scope>NUCLEOTIDE SEQUENCE [LARGE SCALE GENOMIC DNA]</scope>
    <source>
        <strain evidence="18">C129</strain>
    </source>
</reference>
<dbReference type="EMBL" id="GL444277">
    <property type="protein sequence ID" value="EFN61030.1"/>
    <property type="molecule type" value="Genomic_DNA"/>
</dbReference>
<dbReference type="InterPro" id="IPR011598">
    <property type="entry name" value="bHLH_dom"/>
</dbReference>
<evidence type="ECO:0000256" key="4">
    <source>
        <dbReference type="ARBA" id="ARBA00012221"/>
    </source>
</evidence>
<dbReference type="SFLD" id="SFLDG01121">
    <property type="entry name" value="Diphthamide_biosynthesis"/>
    <property type="match status" value="1"/>
</dbReference>
<dbReference type="Pfam" id="PF00010">
    <property type="entry name" value="HLH"/>
    <property type="match status" value="1"/>
</dbReference>
<evidence type="ECO:0000256" key="15">
    <source>
        <dbReference type="SAM" id="MobiDB-lite"/>
    </source>
</evidence>
<evidence type="ECO:0000256" key="12">
    <source>
        <dbReference type="ARBA" id="ARBA00032574"/>
    </source>
</evidence>
<dbReference type="AlphaFoldDB" id="E2AZQ1"/>
<dbReference type="EC" id="2.5.1.108" evidence="4"/>
<comment type="pathway">
    <text evidence="2">Protein modification; peptidyl-diphthamide biosynthesis.</text>
</comment>
<evidence type="ECO:0000256" key="8">
    <source>
        <dbReference type="ARBA" id="ARBA00022723"/>
    </source>
</evidence>
<dbReference type="SMART" id="SM00353">
    <property type="entry name" value="HLH"/>
    <property type="match status" value="1"/>
</dbReference>
<dbReference type="GO" id="GO:0017183">
    <property type="term" value="P:protein histidyl modification to diphthamide"/>
    <property type="evidence" value="ECO:0007669"/>
    <property type="project" value="UniProtKB-UniPathway"/>
</dbReference>
<dbReference type="GO" id="GO:0051536">
    <property type="term" value="F:iron-sulfur cluster binding"/>
    <property type="evidence" value="ECO:0007669"/>
    <property type="project" value="UniProtKB-KW"/>
</dbReference>
<evidence type="ECO:0000256" key="3">
    <source>
        <dbReference type="ARBA" id="ARBA00010173"/>
    </source>
</evidence>
<dbReference type="SFLD" id="SFLDS00032">
    <property type="entry name" value="Radical_SAM_3-amino-3-carboxyp"/>
    <property type="match status" value="1"/>
</dbReference>
<dbReference type="PROSITE" id="PS50888">
    <property type="entry name" value="BHLH"/>
    <property type="match status" value="1"/>
</dbReference>
<dbReference type="UniPathway" id="UPA00559"/>
<dbReference type="InterPro" id="IPR042263">
    <property type="entry name" value="DPH1/DPH2_1"/>
</dbReference>
<evidence type="ECO:0000256" key="7">
    <source>
        <dbReference type="ARBA" id="ARBA00022691"/>
    </source>
</evidence>
<dbReference type="Pfam" id="PF01866">
    <property type="entry name" value="Diphthamide_syn"/>
    <property type="match status" value="1"/>
</dbReference>
<evidence type="ECO:0000256" key="9">
    <source>
        <dbReference type="ARBA" id="ARBA00023004"/>
    </source>
</evidence>
<evidence type="ECO:0000256" key="1">
    <source>
        <dbReference type="ARBA" id="ARBA00001966"/>
    </source>
</evidence>
<dbReference type="InterPro" id="IPR042264">
    <property type="entry name" value="DPH1/DPH2_2"/>
</dbReference>
<feature type="region of interest" description="Disordered" evidence="15">
    <location>
        <begin position="579"/>
        <end position="598"/>
    </location>
</feature>
<dbReference type="NCBIfam" id="TIGR03682">
    <property type="entry name" value="arCOG04112"/>
    <property type="match status" value="1"/>
</dbReference>
<dbReference type="FunFam" id="3.40.50.11840:FF:000001">
    <property type="entry name" value="2-(3-amino-3-carboxypropyl)histidine synthase subunit 1"/>
    <property type="match status" value="1"/>
</dbReference>
<keyword evidence="10" id="KW-0411">Iron-sulfur</keyword>
<dbReference type="GO" id="GO:0090560">
    <property type="term" value="F:2-(3-amino-3-carboxypropyl)histidine synthase activity"/>
    <property type="evidence" value="ECO:0007669"/>
    <property type="project" value="UniProtKB-EC"/>
</dbReference>
<feature type="compositionally biased region" description="Polar residues" evidence="15">
    <location>
        <begin position="433"/>
        <end position="444"/>
    </location>
</feature>
<evidence type="ECO:0000313" key="17">
    <source>
        <dbReference type="EMBL" id="EFN61030.1"/>
    </source>
</evidence>
<dbReference type="GO" id="GO:0046983">
    <property type="term" value="F:protein dimerization activity"/>
    <property type="evidence" value="ECO:0007669"/>
    <property type="project" value="InterPro"/>
</dbReference>
<keyword evidence="8" id="KW-0479">Metal-binding</keyword>
<dbReference type="CDD" id="cd19712">
    <property type="entry name" value="bHLH_TS_dimmed_like"/>
    <property type="match status" value="1"/>
</dbReference>
<dbReference type="Gene3D" id="3.40.50.11850">
    <property type="entry name" value="Diphthamide synthesis DPH1/DPH2 domain 2"/>
    <property type="match status" value="1"/>
</dbReference>
<dbReference type="InterPro" id="IPR016435">
    <property type="entry name" value="DPH1/DPH2"/>
</dbReference>
<dbReference type="NCBIfam" id="TIGR00322">
    <property type="entry name" value="diphth2_R"/>
    <property type="match status" value="1"/>
</dbReference>
<gene>
    <name evidence="17" type="ORF">EAG_15006</name>
</gene>
<feature type="domain" description="BHLH" evidence="16">
    <location>
        <begin position="475"/>
        <end position="527"/>
    </location>
</feature>
<evidence type="ECO:0000256" key="11">
    <source>
        <dbReference type="ARBA" id="ARBA00031690"/>
    </source>
</evidence>
<keyword evidence="7" id="KW-0949">S-adenosyl-L-methionine</keyword>
<organism evidence="18">
    <name type="scientific">Camponotus floridanus</name>
    <name type="common">Florida carpenter ant</name>
    <dbReference type="NCBI Taxonomy" id="104421"/>
    <lineage>
        <taxon>Eukaryota</taxon>
        <taxon>Metazoa</taxon>
        <taxon>Ecdysozoa</taxon>
        <taxon>Arthropoda</taxon>
        <taxon>Hexapoda</taxon>
        <taxon>Insecta</taxon>
        <taxon>Pterygota</taxon>
        <taxon>Neoptera</taxon>
        <taxon>Endopterygota</taxon>
        <taxon>Hymenoptera</taxon>
        <taxon>Apocrita</taxon>
        <taxon>Aculeata</taxon>
        <taxon>Formicoidea</taxon>
        <taxon>Formicidae</taxon>
        <taxon>Formicinae</taxon>
        <taxon>Camponotus</taxon>
    </lineage>
</organism>
<dbReference type="Gene3D" id="3.40.50.11860">
    <property type="entry name" value="Diphthamide synthesis DPH1/DPH2 domain 3"/>
    <property type="match status" value="1"/>
</dbReference>
<keyword evidence="18" id="KW-1185">Reference proteome</keyword>
<comment type="cofactor">
    <cofactor evidence="1">
        <name>[4Fe-4S] cluster</name>
        <dbReference type="ChEBI" id="CHEBI:49883"/>
    </cofactor>
</comment>
<dbReference type="PANTHER" id="PTHR10762:SF1">
    <property type="entry name" value="2-(3-AMINO-3-CARBOXYPROPYL)HISTIDINE SYNTHASE SUBUNIT 1"/>
    <property type="match status" value="1"/>
</dbReference>
<dbReference type="FunFam" id="3.40.50.11850:FF:000001">
    <property type="entry name" value="2-(3-amino-3-carboxypropyl)histidine synthase subunit 1"/>
    <property type="match status" value="1"/>
</dbReference>
<dbReference type="InterPro" id="IPR036638">
    <property type="entry name" value="HLH_DNA-bd_sf"/>
</dbReference>
<dbReference type="Gene3D" id="3.40.50.11840">
    <property type="entry name" value="Diphthamide synthesis DPH1/DPH2 domain 1"/>
    <property type="match status" value="1"/>
</dbReference>
<keyword evidence="9" id="KW-0408">Iron</keyword>